<evidence type="ECO:0008006" key="11">
    <source>
        <dbReference type="Google" id="ProtNLM"/>
    </source>
</evidence>
<accession>A0A5M4FEE9</accession>
<comment type="caution">
    <text evidence="9">The sequence shown here is derived from an EMBL/GenBank/DDBJ whole genome shotgun (WGS) entry which is preliminary data.</text>
</comment>
<feature type="transmembrane region" description="Helical" evidence="8">
    <location>
        <begin position="68"/>
        <end position="88"/>
    </location>
</feature>
<evidence type="ECO:0000256" key="8">
    <source>
        <dbReference type="SAM" id="Phobius"/>
    </source>
</evidence>
<feature type="transmembrane region" description="Helical" evidence="8">
    <location>
        <begin position="39"/>
        <end position="56"/>
    </location>
</feature>
<keyword evidence="7 8" id="KW-0472">Membrane</keyword>
<dbReference type="Proteomes" id="UP000380867">
    <property type="component" value="Unassembled WGS sequence"/>
</dbReference>
<keyword evidence="6 8" id="KW-1133">Transmembrane helix</keyword>
<evidence type="ECO:0000313" key="9">
    <source>
        <dbReference type="EMBL" id="KAA1397725.1"/>
    </source>
</evidence>
<feature type="transmembrane region" description="Helical" evidence="8">
    <location>
        <begin position="254"/>
        <end position="275"/>
    </location>
</feature>
<feature type="transmembrane region" description="Helical" evidence="8">
    <location>
        <begin position="165"/>
        <end position="190"/>
    </location>
</feature>
<dbReference type="AlphaFoldDB" id="A0A5M4FEE9"/>
<evidence type="ECO:0000256" key="3">
    <source>
        <dbReference type="ARBA" id="ARBA00022692"/>
    </source>
</evidence>
<dbReference type="GO" id="GO:0005886">
    <property type="term" value="C:plasma membrane"/>
    <property type="evidence" value="ECO:0007669"/>
    <property type="project" value="UniProtKB-SubCell"/>
</dbReference>
<dbReference type="OrthoDB" id="4350032at2"/>
<dbReference type="Pfam" id="PF03023">
    <property type="entry name" value="MurJ"/>
    <property type="match status" value="1"/>
</dbReference>
<dbReference type="PRINTS" id="PR01806">
    <property type="entry name" value="VIRFACTRMVIN"/>
</dbReference>
<evidence type="ECO:0000256" key="5">
    <source>
        <dbReference type="ARBA" id="ARBA00022984"/>
    </source>
</evidence>
<proteinExistence type="predicted"/>
<comment type="subcellular location">
    <subcellularLocation>
        <location evidence="1">Cell membrane</location>
        <topology evidence="1">Multi-pass membrane protein</topology>
    </subcellularLocation>
</comment>
<feature type="transmembrane region" description="Helical" evidence="8">
    <location>
        <begin position="467"/>
        <end position="488"/>
    </location>
</feature>
<dbReference type="GO" id="GO:0015648">
    <property type="term" value="F:lipid-linked peptidoglycan transporter activity"/>
    <property type="evidence" value="ECO:0007669"/>
    <property type="project" value="TreeGrafter"/>
</dbReference>
<feature type="transmembrane region" description="Helical" evidence="8">
    <location>
        <begin position="326"/>
        <end position="349"/>
    </location>
</feature>
<dbReference type="GO" id="GO:0008360">
    <property type="term" value="P:regulation of cell shape"/>
    <property type="evidence" value="ECO:0007669"/>
    <property type="project" value="UniProtKB-KW"/>
</dbReference>
<feature type="transmembrane region" description="Helical" evidence="8">
    <location>
        <begin position="135"/>
        <end position="158"/>
    </location>
</feature>
<evidence type="ECO:0000256" key="7">
    <source>
        <dbReference type="ARBA" id="ARBA00023136"/>
    </source>
</evidence>
<dbReference type="PANTHER" id="PTHR47019">
    <property type="entry name" value="LIPID II FLIPPASE MURJ"/>
    <property type="match status" value="1"/>
</dbReference>
<dbReference type="InterPro" id="IPR004268">
    <property type="entry name" value="MurJ"/>
</dbReference>
<keyword evidence="5" id="KW-0573">Peptidoglycan synthesis</keyword>
<keyword evidence="10" id="KW-1185">Reference proteome</keyword>
<evidence type="ECO:0000256" key="2">
    <source>
        <dbReference type="ARBA" id="ARBA00022475"/>
    </source>
</evidence>
<feature type="transmembrane region" description="Helical" evidence="8">
    <location>
        <begin position="426"/>
        <end position="446"/>
    </location>
</feature>
<dbReference type="RefSeq" id="WP_149689170.1">
    <property type="nucleotide sequence ID" value="NZ_SDPQ02000002.1"/>
</dbReference>
<reference evidence="9" key="1">
    <citation type="submission" date="2019-09" db="EMBL/GenBank/DDBJ databases">
        <authorList>
            <person name="Li J."/>
        </authorList>
    </citation>
    <scope>NUCLEOTIDE SEQUENCE [LARGE SCALE GENOMIC DNA]</scope>
    <source>
        <strain evidence="9">JCM 14732</strain>
    </source>
</reference>
<evidence type="ECO:0000313" key="10">
    <source>
        <dbReference type="Proteomes" id="UP000380867"/>
    </source>
</evidence>
<name>A0A5M4FEE9_9ACTN</name>
<keyword evidence="4" id="KW-0133">Cell shape</keyword>
<dbReference type="InterPro" id="IPR051050">
    <property type="entry name" value="Lipid_II_flippase_MurJ/MviN"/>
</dbReference>
<protein>
    <recommendedName>
        <fullName evidence="11">Virulence factor MviN</fullName>
    </recommendedName>
</protein>
<feature type="transmembrane region" description="Helical" evidence="8">
    <location>
        <begin position="202"/>
        <end position="225"/>
    </location>
</feature>
<keyword evidence="3 8" id="KW-0812">Transmembrane</keyword>
<dbReference type="GO" id="GO:0009252">
    <property type="term" value="P:peptidoglycan biosynthetic process"/>
    <property type="evidence" value="ECO:0007669"/>
    <property type="project" value="UniProtKB-KW"/>
</dbReference>
<dbReference type="EMBL" id="SDPQ02000002">
    <property type="protein sequence ID" value="KAA1397725.1"/>
    <property type="molecule type" value="Genomic_DNA"/>
</dbReference>
<gene>
    <name evidence="9" type="ORF">ESP70_010255</name>
</gene>
<evidence type="ECO:0000256" key="4">
    <source>
        <dbReference type="ARBA" id="ARBA00022960"/>
    </source>
</evidence>
<dbReference type="GO" id="GO:0034204">
    <property type="term" value="P:lipid translocation"/>
    <property type="evidence" value="ECO:0007669"/>
    <property type="project" value="TreeGrafter"/>
</dbReference>
<feature type="transmembrane region" description="Helical" evidence="8">
    <location>
        <begin position="403"/>
        <end position="420"/>
    </location>
</feature>
<organism evidence="9 10">
    <name type="scientific">Aeromicrobium ginsengisoli</name>
    <dbReference type="NCBI Taxonomy" id="363867"/>
    <lineage>
        <taxon>Bacteria</taxon>
        <taxon>Bacillati</taxon>
        <taxon>Actinomycetota</taxon>
        <taxon>Actinomycetes</taxon>
        <taxon>Propionibacteriales</taxon>
        <taxon>Nocardioidaceae</taxon>
        <taxon>Aeromicrobium</taxon>
    </lineage>
</organism>
<feature type="transmembrane region" description="Helical" evidence="8">
    <location>
        <begin position="109"/>
        <end position="129"/>
    </location>
</feature>
<keyword evidence="2" id="KW-1003">Cell membrane</keyword>
<evidence type="ECO:0000256" key="1">
    <source>
        <dbReference type="ARBA" id="ARBA00004651"/>
    </source>
</evidence>
<feature type="transmembrane region" description="Helical" evidence="8">
    <location>
        <begin position="361"/>
        <end position="391"/>
    </location>
</feature>
<evidence type="ECO:0000256" key="6">
    <source>
        <dbReference type="ARBA" id="ARBA00022989"/>
    </source>
</evidence>
<sequence>MSRVVDAPPFASDDLSMGAGAARDTMTVAVWTMISRVTGLARVIVIGAVLGPTYFGNSYQLTNVLPNLVFYGFLAGSLLSSLLVPALVRHIDAGDGDETGRVAGGFLGVEWSILVVAAPVAVIAVPMFLPNGQSTLALAVLAIPQVFCYAMVASATAVMYARRRYLLAAAAPALENLGVIAVLVLAGALYADPGDGPVPAGAVLLIGGGSTLAVVVHAGVQWWGARRCGVMLLPRAGWRDPDVRKVVRRAVSSMAQAGLLAAQILLLLVVAGHVAGGTVALQMSLSFYHLPLAIAAAPVGLALLPRLSRMTSERDATAFADAYQRALGLALFLMIPAALGYLVLAVPLANIVAAGQMSTDAGVAMVAGSLSALALGLIGETLFVISTQAAYARGDASSPLRSMMLQAGVCVALVVPASFVDGRALISALGGALAVASVVGGVDLSLRVRRELAPATDRLLPSVARTCFASLTMAAVALTVAAVAMAMVPGTAGLLTASAAGTLAGAVVYLGVHRSLGSMELTWLRDGARGRVVPEASPA</sequence>
<feature type="transmembrane region" description="Helical" evidence="8">
    <location>
        <begin position="287"/>
        <end position="305"/>
    </location>
</feature>
<feature type="transmembrane region" description="Helical" evidence="8">
    <location>
        <begin position="494"/>
        <end position="512"/>
    </location>
</feature>
<dbReference type="PANTHER" id="PTHR47019:SF1">
    <property type="entry name" value="LIPID II FLIPPASE MURJ"/>
    <property type="match status" value="1"/>
</dbReference>